<reference evidence="2 3" key="1">
    <citation type="submission" date="2015-08" db="EMBL/GenBank/DDBJ databases">
        <title>Next Generation Sequencing and Analysis of the Genome of Puccinia sorghi L Schw, the Causal Agent of Maize Common Rust.</title>
        <authorList>
            <person name="Rochi L."/>
            <person name="Burguener G."/>
            <person name="Darino M."/>
            <person name="Turjanski A."/>
            <person name="Kreff E."/>
            <person name="Dieguez M.J."/>
            <person name="Sacco F."/>
        </authorList>
    </citation>
    <scope>NUCLEOTIDE SEQUENCE [LARGE SCALE GENOMIC DNA]</scope>
    <source>
        <strain evidence="2 3">RO10H11247</strain>
    </source>
</reference>
<organism evidence="2 3">
    <name type="scientific">Puccinia sorghi</name>
    <dbReference type="NCBI Taxonomy" id="27349"/>
    <lineage>
        <taxon>Eukaryota</taxon>
        <taxon>Fungi</taxon>
        <taxon>Dikarya</taxon>
        <taxon>Basidiomycota</taxon>
        <taxon>Pucciniomycotina</taxon>
        <taxon>Pucciniomycetes</taxon>
        <taxon>Pucciniales</taxon>
        <taxon>Pucciniaceae</taxon>
        <taxon>Puccinia</taxon>
    </lineage>
</organism>
<feature type="transmembrane region" description="Helical" evidence="1">
    <location>
        <begin position="445"/>
        <end position="465"/>
    </location>
</feature>
<keyword evidence="1" id="KW-0472">Membrane</keyword>
<keyword evidence="3" id="KW-1185">Reference proteome</keyword>
<comment type="caution">
    <text evidence="2">The sequence shown here is derived from an EMBL/GenBank/DDBJ whole genome shotgun (WGS) entry which is preliminary data.</text>
</comment>
<evidence type="ECO:0000313" key="3">
    <source>
        <dbReference type="Proteomes" id="UP000037035"/>
    </source>
</evidence>
<gene>
    <name evidence="2" type="ORF">VP01_1266g3</name>
</gene>
<keyword evidence="1" id="KW-1133">Transmembrane helix</keyword>
<accession>A0A0L6VP21</accession>
<dbReference type="EMBL" id="LAVV01002965">
    <property type="protein sequence ID" value="KNZ62468.1"/>
    <property type="molecule type" value="Genomic_DNA"/>
</dbReference>
<dbReference type="Proteomes" id="UP000037035">
    <property type="component" value="Unassembled WGS sequence"/>
</dbReference>
<sequence>MINSSCWNFNSSPQCFLFHKMIKIIVIQKKPDVCYFHPLFSNYYCSLLSSLSDMNSIHLSVPSPRNLTHWFFPSFTAGETLKARNLTPPPTIFKLINEVEKMPLHVVGVLLHVLVGYGRSHNWNTLPKQFCPSCCKACWSWKSCWNQDVNLTGKHGIIAWSLDANTDHHLYLTHSIIGWIVFFFMGCVDVPLIFKFWFHLVNQRRHVNWSIQTEKMVQNFTIHVKLLIISYMKSVDKQGQKQEEIICFDHTHHSKKRGNVCRLPCCNQPWLVFFGCKNRFITEIHYFKKGVNNEQFLGKSNVLRVTLESLCQYYCVDTPFQPIFYSNSGLKALGCSMSGGKSRSHIGLFLLRKSRNIESVSEYTDLNESHRGILTTRVSGAERGSVDNAVMSFCWTFQGSVDNNNQTGEESLKIQGFKYLQWELRSTHGMLCAPGISQYVKVSELIFILSQLILLSIVSNFSKAYSMRFQGLWYVLMILGATIVIINHLYRCFQIFKYIFLTHIVGAKLNITRNDQAEGACTTKKLAQLPEVDMQKLPGSFCCYSNLSPKIAVLTEEQREL</sequence>
<keyword evidence="1" id="KW-0812">Transmembrane</keyword>
<protein>
    <submittedName>
        <fullName evidence="2">Uncharacterized protein</fullName>
    </submittedName>
</protein>
<evidence type="ECO:0000256" key="1">
    <source>
        <dbReference type="SAM" id="Phobius"/>
    </source>
</evidence>
<dbReference type="AlphaFoldDB" id="A0A0L6VP21"/>
<dbReference type="VEuPathDB" id="FungiDB:VP01_1266g3"/>
<feature type="transmembrane region" description="Helical" evidence="1">
    <location>
        <begin position="176"/>
        <end position="198"/>
    </location>
</feature>
<proteinExistence type="predicted"/>
<feature type="transmembrane region" description="Helical" evidence="1">
    <location>
        <begin position="471"/>
        <end position="490"/>
    </location>
</feature>
<name>A0A0L6VP21_9BASI</name>
<evidence type="ECO:0000313" key="2">
    <source>
        <dbReference type="EMBL" id="KNZ62468.1"/>
    </source>
</evidence>